<dbReference type="EMBL" id="GL436716">
    <property type="protein sequence ID" value="EFN71599.1"/>
    <property type="molecule type" value="Genomic_DNA"/>
</dbReference>
<accession>E2A4R5</accession>
<evidence type="ECO:0000256" key="1">
    <source>
        <dbReference type="SAM" id="MobiDB-lite"/>
    </source>
</evidence>
<dbReference type="OrthoDB" id="7605699at2759"/>
<dbReference type="InterPro" id="IPR055264">
    <property type="entry name" value="BOD1/SHG1_dom"/>
</dbReference>
<dbReference type="PANTHER" id="PTHR31532">
    <property type="entry name" value="BIORIENTATION OF CHROMOSOMES IN CELL DIVISION 1 FAMILY MEMBER"/>
    <property type="match status" value="1"/>
</dbReference>
<sequence>MELGLSNTLLAGDPRLIDHIVGEVKSQGIFDQFRKECIADVDTKPAYQNLRTRVEGSVNSFLTKQVWKPDLNKNQLRETLRKHIHDAPYLDAGVERIVDQVVNPKVYAVFMSQIEDVVYKFLGIERPKVKEKNGACGLKDLLPKDLDPVSPESDKNSLKDVSLESIDASDVNDVEGKQFDKTNEQKFQGEEIYRDKNKTSPENGHISSEEKTLDESCKALNKTGSNLNLNTSGKSDDKMEDEDEEVSPTFEPIDIMNLNESNISNDSHLSGISELTSHRSRSPDFSNELSRDNFDCSNQDSQLSKVSSDSRLSIVTDFGSSNHGLTPVHDALKDDVTKDKYEVKNSKDNFKAIREFDSSKNKMTKSNFDFAKNKDAQDYKDTKDFKSTKSISSKENSRDATDSGMKDKYDKSSKEKSKDSESKSKSTKEKISSKDVKYYKDRSNERKKSRSHSSEKYDKHNKSKSKDKIDQVKENSDKAKDISESLKDNANKIKDEKLKEADKKDNINKEAKDLKDIYKEKIRELREKKELTEKEKLNKDKDVKLTKETKEKKDSLKDKKSSRKEHRSSSSSSSSKNIPVTYHESRNSKASEKIVDGKDKRSDSKDKAKRDEKRLSKDNKGKSHYSSKTDLSDKSDPKKVSKSEKEDKGGKVDVKKDGKASSEKTNGKKDAKSYLQHSKSSDRNEKSDGKRDSKNDSPSKDKKRREDKKSKTKDDHSSLRKSSNDRRSTDRDGSNGSNSKTSPSNNTNSNMTSTKSGTSSLKESNHVSNSGSETSDSIEETQMNDSLQQPNSKLSHKINLIDDKTLKLEPDNINETYDKHEEEADSCDTNLPLKKRLLSKRIVIKEDESTSDDVKIRKPKFAKNIHEAKRLMKIRKLMEKEKLKEDKKGEKKITYETEQTSQLSTAKDVDNLEDMPDDERVQIIEIPDEEYEEPYPEKHETNLTLDERSIIMLGTESCTNDFLNRQSKSSKLSNMELCIKQSLSEIVSNVSEETIQNSKTDEKTTQLDDSHVEDKTASKEGHDVAKDTNNKTPNIDAEKCSSQIEKTYISHEQRELTVSAKSESVDNSENRSAEQSMEKDAEVWNYNETEMQNDNEAQIDNRTEIRDDIEEPEDEKQVEMCTSPIDTTIDIHSNCQETKSSSSVISEDREDGEDCYYFKTDNKRSERFSSFLESLELLENSSLEDIIESLGGKVVLSVPKSMAAPPLPKLRKRSSSPLSDILVNNSDNNNEDHKRTLSLNEDTVHNVKKRRFNKKPRFSNLCNPQGVSNGENFVMPLSPDSDVSATSEKTSSNVIKEEKRRLTVNLTLLFLEIAAAIGAVNDIQAMTCINHVHYFPVLLVEADDLIKHS</sequence>
<dbReference type="STRING" id="104421.E2A4R5"/>
<dbReference type="InParanoid" id="E2A4R5"/>
<dbReference type="GO" id="GO:0031297">
    <property type="term" value="P:replication fork processing"/>
    <property type="evidence" value="ECO:0007669"/>
    <property type="project" value="TreeGrafter"/>
</dbReference>
<dbReference type="PANTHER" id="PTHR31532:SF10">
    <property type="entry name" value="BIORIENTATION OF CHROMOSOMES IN CELL DIVISION PROTEIN 1-LIKE 1"/>
    <property type="match status" value="1"/>
</dbReference>
<feature type="compositionally biased region" description="Basic and acidic residues" evidence="1">
    <location>
        <begin position="707"/>
        <end position="733"/>
    </location>
</feature>
<protein>
    <submittedName>
        <fullName evidence="3">Protein FAM44A</fullName>
    </submittedName>
</protein>
<evidence type="ECO:0000313" key="3">
    <source>
        <dbReference type="EMBL" id="EFN71599.1"/>
    </source>
</evidence>
<keyword evidence="4" id="KW-1185">Reference proteome</keyword>
<feature type="compositionally biased region" description="Low complexity" evidence="1">
    <location>
        <begin position="734"/>
        <end position="760"/>
    </location>
</feature>
<feature type="compositionally biased region" description="Basic and acidic residues" evidence="1">
    <location>
        <begin position="679"/>
        <end position="700"/>
    </location>
</feature>
<evidence type="ECO:0000259" key="2">
    <source>
        <dbReference type="Pfam" id="PF05205"/>
    </source>
</evidence>
<dbReference type="Pfam" id="PF05205">
    <property type="entry name" value="COMPASS-Shg1"/>
    <property type="match status" value="1"/>
</dbReference>
<feature type="compositionally biased region" description="Polar residues" evidence="1">
    <location>
        <begin position="766"/>
        <end position="793"/>
    </location>
</feature>
<reference evidence="3 4" key="1">
    <citation type="journal article" date="2010" name="Science">
        <title>Genomic comparison of the ants Camponotus floridanus and Harpegnathos saltator.</title>
        <authorList>
            <person name="Bonasio R."/>
            <person name="Zhang G."/>
            <person name="Ye C."/>
            <person name="Mutti N.S."/>
            <person name="Fang X."/>
            <person name="Qin N."/>
            <person name="Donahue G."/>
            <person name="Yang P."/>
            <person name="Li Q."/>
            <person name="Li C."/>
            <person name="Zhang P."/>
            <person name="Huang Z."/>
            <person name="Berger S.L."/>
            <person name="Reinberg D."/>
            <person name="Wang J."/>
            <person name="Liebig J."/>
        </authorList>
    </citation>
    <scope>NUCLEOTIDE SEQUENCE [LARGE SCALE GENOMIC DNA]</scope>
    <source>
        <strain evidence="4">C129</strain>
    </source>
</reference>
<feature type="compositionally biased region" description="Basic and acidic residues" evidence="1">
    <location>
        <begin position="1068"/>
        <end position="1079"/>
    </location>
</feature>
<feature type="region of interest" description="Disordered" evidence="1">
    <location>
        <begin position="992"/>
        <end position="1039"/>
    </location>
</feature>
<feature type="compositionally biased region" description="Polar residues" evidence="1">
    <location>
        <begin position="222"/>
        <end position="233"/>
    </location>
</feature>
<feature type="compositionally biased region" description="Basic and acidic residues" evidence="1">
    <location>
        <begin position="395"/>
        <end position="559"/>
    </location>
</feature>
<organism evidence="4">
    <name type="scientific">Camponotus floridanus</name>
    <name type="common">Florida carpenter ant</name>
    <dbReference type="NCBI Taxonomy" id="104421"/>
    <lineage>
        <taxon>Eukaryota</taxon>
        <taxon>Metazoa</taxon>
        <taxon>Ecdysozoa</taxon>
        <taxon>Arthropoda</taxon>
        <taxon>Hexapoda</taxon>
        <taxon>Insecta</taxon>
        <taxon>Pterygota</taxon>
        <taxon>Neoptera</taxon>
        <taxon>Endopterygota</taxon>
        <taxon>Hymenoptera</taxon>
        <taxon>Apocrita</taxon>
        <taxon>Aculeata</taxon>
        <taxon>Formicoidea</taxon>
        <taxon>Formicidae</taxon>
        <taxon>Formicinae</taxon>
        <taxon>Camponotus</taxon>
    </lineage>
</organism>
<dbReference type="GO" id="GO:0048188">
    <property type="term" value="C:Set1C/COMPASS complex"/>
    <property type="evidence" value="ECO:0007669"/>
    <property type="project" value="TreeGrafter"/>
</dbReference>
<feature type="compositionally biased region" description="Basic and acidic residues" evidence="1">
    <location>
        <begin position="174"/>
        <end position="199"/>
    </location>
</feature>
<feature type="compositionally biased region" description="Basic and acidic residues" evidence="1">
    <location>
        <begin position="141"/>
        <end position="162"/>
    </location>
</feature>
<feature type="compositionally biased region" description="Basic and acidic residues" evidence="1">
    <location>
        <begin position="583"/>
        <end position="621"/>
    </location>
</feature>
<feature type="compositionally biased region" description="Basic and acidic residues" evidence="1">
    <location>
        <begin position="207"/>
        <end position="217"/>
    </location>
</feature>
<proteinExistence type="predicted"/>
<feature type="domain" description="BOD1/SHG1" evidence="2">
    <location>
        <begin position="20"/>
        <end position="115"/>
    </location>
</feature>
<dbReference type="OMA" id="FEPIDIM"/>
<feature type="region of interest" description="Disordered" evidence="1">
    <location>
        <begin position="1205"/>
        <end position="1234"/>
    </location>
</feature>
<feature type="compositionally biased region" description="Basic and acidic residues" evidence="1">
    <location>
        <begin position="999"/>
        <end position="1029"/>
    </location>
</feature>
<dbReference type="Proteomes" id="UP000000311">
    <property type="component" value="Unassembled WGS sequence"/>
</dbReference>
<gene>
    <name evidence="3" type="ORF">EAG_14867</name>
</gene>
<name>E2A4R5_CAMFO</name>
<feature type="region of interest" description="Disordered" evidence="1">
    <location>
        <begin position="379"/>
        <end position="798"/>
    </location>
</feature>
<feature type="compositionally biased region" description="Polar residues" evidence="1">
    <location>
        <begin position="1215"/>
        <end position="1228"/>
    </location>
</feature>
<feature type="region of interest" description="Disordered" evidence="1">
    <location>
        <begin position="1052"/>
        <end position="1079"/>
    </location>
</feature>
<evidence type="ECO:0000313" key="4">
    <source>
        <dbReference type="Proteomes" id="UP000000311"/>
    </source>
</evidence>
<feature type="compositionally biased region" description="Basic and acidic residues" evidence="1">
    <location>
        <begin position="630"/>
        <end position="672"/>
    </location>
</feature>
<feature type="region of interest" description="Disordered" evidence="1">
    <location>
        <begin position="140"/>
        <end position="243"/>
    </location>
</feature>